<sequence length="449" mass="51365">MKDLIVIRILMLFSAFWMPLAVNILIDEKIKWQKRLICSILSMISYILIFSQNSSEIMALIYFPVMMIFVYFCLNRSAIHLLLVPASYIIVLNCNYIAASINRNYLSGWSFGSRGDMIVKRGILVTILVAAVSFVIRLIIIFFKKRIMVNFSKEIIICMALIVVLCTMLCLGASWSQKKLGREGLLYELAVFLYTIVTLAVVTYAIRVVHMQESAKRKVQEHKDILEYTSHIENMYEELRGFRHDYVNILASLSGYIEKNDMRGLEKYFNETIMPTNEKMNSNKYRLQKLSKIENPAIKGLVSNKLIYAMSTGIDVFIDIMDEIKDVDVRDIDLCRILGIYLDNAVEAAGETEEKELKFNIIQDNGSTVIVIMNSFINKGISISNMEKQGFSTKGEGRGLGLSNVVQVLGQYENVNKVTEIRDNYFIQTLIISENEKKKLPKSFIQGLL</sequence>
<keyword evidence="3" id="KW-0418">Kinase</keyword>
<keyword evidence="4" id="KW-1185">Reference proteome</keyword>
<feature type="domain" description="Sensor histidine kinase NatK-like C-terminal" evidence="2">
    <location>
        <begin position="332"/>
        <end position="432"/>
    </location>
</feature>
<reference evidence="3 4" key="1">
    <citation type="submission" date="2017-02" db="EMBL/GenBank/DDBJ databases">
        <authorList>
            <person name="Peterson S.W."/>
        </authorList>
    </citation>
    <scope>NUCLEOTIDE SEQUENCE [LARGE SCALE GENOMIC DNA]</scope>
    <source>
        <strain evidence="3 4">ATCC 17233</strain>
    </source>
</reference>
<dbReference type="SUPFAM" id="SSF55874">
    <property type="entry name" value="ATPase domain of HSP90 chaperone/DNA topoisomerase II/histidine kinase"/>
    <property type="match status" value="1"/>
</dbReference>
<dbReference type="Pfam" id="PF14501">
    <property type="entry name" value="HATPase_c_5"/>
    <property type="match status" value="1"/>
</dbReference>
<dbReference type="PANTHER" id="PTHR40448:SF1">
    <property type="entry name" value="TWO-COMPONENT SENSOR HISTIDINE KINASE"/>
    <property type="match status" value="1"/>
</dbReference>
<feature type="transmembrane region" description="Helical" evidence="1">
    <location>
        <begin position="6"/>
        <end position="26"/>
    </location>
</feature>
<keyword evidence="3" id="KW-0808">Transferase</keyword>
<feature type="transmembrane region" description="Helical" evidence="1">
    <location>
        <begin position="35"/>
        <end position="51"/>
    </location>
</feature>
<organism evidence="3 4">
    <name type="scientific">Eubacterium ruminantium</name>
    <dbReference type="NCBI Taxonomy" id="42322"/>
    <lineage>
        <taxon>Bacteria</taxon>
        <taxon>Bacillati</taxon>
        <taxon>Bacillota</taxon>
        <taxon>Clostridia</taxon>
        <taxon>Eubacteriales</taxon>
        <taxon>Eubacteriaceae</taxon>
        <taxon>Eubacterium</taxon>
    </lineage>
</organism>
<dbReference type="GO" id="GO:0042802">
    <property type="term" value="F:identical protein binding"/>
    <property type="evidence" value="ECO:0007669"/>
    <property type="project" value="TreeGrafter"/>
</dbReference>
<evidence type="ECO:0000256" key="1">
    <source>
        <dbReference type="SAM" id="Phobius"/>
    </source>
</evidence>
<evidence type="ECO:0000259" key="2">
    <source>
        <dbReference type="Pfam" id="PF14501"/>
    </source>
</evidence>
<dbReference type="EMBL" id="FUXA01000008">
    <property type="protein sequence ID" value="SJZ75160.1"/>
    <property type="molecule type" value="Genomic_DNA"/>
</dbReference>
<keyword evidence="1" id="KW-0812">Transmembrane</keyword>
<feature type="transmembrane region" description="Helical" evidence="1">
    <location>
        <begin position="155"/>
        <end position="175"/>
    </location>
</feature>
<gene>
    <name evidence="3" type="ORF">SAMN02745110_01510</name>
</gene>
<dbReference type="InterPro" id="IPR032834">
    <property type="entry name" value="NatK-like_C"/>
</dbReference>
<feature type="transmembrane region" description="Helical" evidence="1">
    <location>
        <begin position="187"/>
        <end position="209"/>
    </location>
</feature>
<proteinExistence type="predicted"/>
<feature type="transmembrane region" description="Helical" evidence="1">
    <location>
        <begin position="57"/>
        <end position="74"/>
    </location>
</feature>
<feature type="transmembrane region" description="Helical" evidence="1">
    <location>
        <begin position="81"/>
        <end position="102"/>
    </location>
</feature>
<evidence type="ECO:0000313" key="4">
    <source>
        <dbReference type="Proteomes" id="UP000189857"/>
    </source>
</evidence>
<dbReference type="Gene3D" id="3.30.565.10">
    <property type="entry name" value="Histidine kinase-like ATPase, C-terminal domain"/>
    <property type="match status" value="1"/>
</dbReference>
<dbReference type="OrthoDB" id="1780030at2"/>
<name>A0A1T4N788_9FIRM</name>
<dbReference type="RefSeq" id="WP_078787346.1">
    <property type="nucleotide sequence ID" value="NZ_FMTO01000007.1"/>
</dbReference>
<dbReference type="GO" id="GO:0016301">
    <property type="term" value="F:kinase activity"/>
    <property type="evidence" value="ECO:0007669"/>
    <property type="project" value="UniProtKB-KW"/>
</dbReference>
<dbReference type="Proteomes" id="UP000189857">
    <property type="component" value="Unassembled WGS sequence"/>
</dbReference>
<accession>A0A1T4N788</accession>
<dbReference type="PANTHER" id="PTHR40448">
    <property type="entry name" value="TWO-COMPONENT SENSOR HISTIDINE KINASE"/>
    <property type="match status" value="1"/>
</dbReference>
<feature type="transmembrane region" description="Helical" evidence="1">
    <location>
        <begin position="122"/>
        <end position="143"/>
    </location>
</feature>
<keyword evidence="1" id="KW-1133">Transmembrane helix</keyword>
<keyword evidence="1" id="KW-0472">Membrane</keyword>
<dbReference type="InterPro" id="IPR036890">
    <property type="entry name" value="HATPase_C_sf"/>
</dbReference>
<evidence type="ECO:0000313" key="3">
    <source>
        <dbReference type="EMBL" id="SJZ75160.1"/>
    </source>
</evidence>
<protein>
    <submittedName>
        <fullName evidence="3">Two-component system, AgrA family, sensor histidine kinase AgrC</fullName>
    </submittedName>
</protein>
<dbReference type="AlphaFoldDB" id="A0A1T4N788"/>